<evidence type="ECO:0000313" key="1">
    <source>
        <dbReference type="EMBL" id="KAF5813709.1"/>
    </source>
</evidence>
<keyword evidence="2" id="KW-1185">Reference proteome</keyword>
<evidence type="ECO:0000313" key="2">
    <source>
        <dbReference type="Proteomes" id="UP000215914"/>
    </source>
</evidence>
<dbReference type="AlphaFoldDB" id="A0A9K3NV52"/>
<proteinExistence type="predicted"/>
<dbReference type="EMBL" id="MNCJ02000318">
    <property type="protein sequence ID" value="KAF5813709.1"/>
    <property type="molecule type" value="Genomic_DNA"/>
</dbReference>
<reference evidence="1" key="2">
    <citation type="submission" date="2020-06" db="EMBL/GenBank/DDBJ databases">
        <title>Helianthus annuus Genome sequencing and assembly Release 2.</title>
        <authorList>
            <person name="Gouzy J."/>
            <person name="Langlade N."/>
            <person name="Munos S."/>
        </authorList>
    </citation>
    <scope>NUCLEOTIDE SEQUENCE</scope>
    <source>
        <tissue evidence="1">Leaves</tissue>
    </source>
</reference>
<accession>A0A9K3NV52</accession>
<dbReference type="Proteomes" id="UP000215914">
    <property type="component" value="Unassembled WGS sequence"/>
</dbReference>
<sequence>MITLLTPSISVKNGSVQKSSSYSLLHVCIESPLEIKLSDANEDDCGGGGGEDFVTHGYSGVLLANDSSEDDAHKASTSSWSFKFVCFFVA</sequence>
<dbReference type="Gramene" id="mRNA:HanXRQr2_Chr03g0101921">
    <property type="protein sequence ID" value="CDS:HanXRQr2_Chr03g0101921.1"/>
    <property type="gene ID" value="HanXRQr2_Chr03g0101921"/>
</dbReference>
<reference evidence="1" key="1">
    <citation type="journal article" date="2017" name="Nature">
        <title>The sunflower genome provides insights into oil metabolism, flowering and Asterid evolution.</title>
        <authorList>
            <person name="Badouin H."/>
            <person name="Gouzy J."/>
            <person name="Grassa C.J."/>
            <person name="Murat F."/>
            <person name="Staton S.E."/>
            <person name="Cottret L."/>
            <person name="Lelandais-Briere C."/>
            <person name="Owens G.L."/>
            <person name="Carrere S."/>
            <person name="Mayjonade B."/>
            <person name="Legrand L."/>
            <person name="Gill N."/>
            <person name="Kane N.C."/>
            <person name="Bowers J.E."/>
            <person name="Hubner S."/>
            <person name="Bellec A."/>
            <person name="Berard A."/>
            <person name="Berges H."/>
            <person name="Blanchet N."/>
            <person name="Boniface M.C."/>
            <person name="Brunel D."/>
            <person name="Catrice O."/>
            <person name="Chaidir N."/>
            <person name="Claudel C."/>
            <person name="Donnadieu C."/>
            <person name="Faraut T."/>
            <person name="Fievet G."/>
            <person name="Helmstetter N."/>
            <person name="King M."/>
            <person name="Knapp S.J."/>
            <person name="Lai Z."/>
            <person name="Le Paslier M.C."/>
            <person name="Lippi Y."/>
            <person name="Lorenzon L."/>
            <person name="Mandel J.R."/>
            <person name="Marage G."/>
            <person name="Marchand G."/>
            <person name="Marquand E."/>
            <person name="Bret-Mestries E."/>
            <person name="Morien E."/>
            <person name="Nambeesan S."/>
            <person name="Nguyen T."/>
            <person name="Pegot-Espagnet P."/>
            <person name="Pouilly N."/>
            <person name="Raftis F."/>
            <person name="Sallet E."/>
            <person name="Schiex T."/>
            <person name="Thomas J."/>
            <person name="Vandecasteele C."/>
            <person name="Vares D."/>
            <person name="Vear F."/>
            <person name="Vautrin S."/>
            <person name="Crespi M."/>
            <person name="Mangin B."/>
            <person name="Burke J.M."/>
            <person name="Salse J."/>
            <person name="Munos S."/>
            <person name="Vincourt P."/>
            <person name="Rieseberg L.H."/>
            <person name="Langlade N.B."/>
        </authorList>
    </citation>
    <scope>NUCLEOTIDE SEQUENCE</scope>
    <source>
        <tissue evidence="1">Leaves</tissue>
    </source>
</reference>
<name>A0A9K3NV52_HELAN</name>
<protein>
    <submittedName>
        <fullName evidence="1">Uncharacterized protein</fullName>
    </submittedName>
</protein>
<comment type="caution">
    <text evidence="1">The sequence shown here is derived from an EMBL/GenBank/DDBJ whole genome shotgun (WGS) entry which is preliminary data.</text>
</comment>
<organism evidence="1 2">
    <name type="scientific">Helianthus annuus</name>
    <name type="common">Common sunflower</name>
    <dbReference type="NCBI Taxonomy" id="4232"/>
    <lineage>
        <taxon>Eukaryota</taxon>
        <taxon>Viridiplantae</taxon>
        <taxon>Streptophyta</taxon>
        <taxon>Embryophyta</taxon>
        <taxon>Tracheophyta</taxon>
        <taxon>Spermatophyta</taxon>
        <taxon>Magnoliopsida</taxon>
        <taxon>eudicotyledons</taxon>
        <taxon>Gunneridae</taxon>
        <taxon>Pentapetalae</taxon>
        <taxon>asterids</taxon>
        <taxon>campanulids</taxon>
        <taxon>Asterales</taxon>
        <taxon>Asteraceae</taxon>
        <taxon>Asteroideae</taxon>
        <taxon>Heliantheae alliance</taxon>
        <taxon>Heliantheae</taxon>
        <taxon>Helianthus</taxon>
    </lineage>
</organism>
<gene>
    <name evidence="1" type="ORF">HanXRQr2_Chr03g0101921</name>
</gene>